<evidence type="ECO:0000313" key="2">
    <source>
        <dbReference type="EMBL" id="GAA2006865.1"/>
    </source>
</evidence>
<keyword evidence="1" id="KW-0812">Transmembrane</keyword>
<dbReference type="RefSeq" id="WP_344106044.1">
    <property type="nucleotide sequence ID" value="NZ_BAAAPC010000017.1"/>
</dbReference>
<keyword evidence="3" id="KW-1185">Reference proteome</keyword>
<comment type="caution">
    <text evidence="2">The sequence shown here is derived from an EMBL/GenBank/DDBJ whole genome shotgun (WGS) entry which is preliminary data.</text>
</comment>
<reference evidence="3" key="1">
    <citation type="journal article" date="2019" name="Int. J. Syst. Evol. Microbiol.">
        <title>The Global Catalogue of Microorganisms (GCM) 10K type strain sequencing project: providing services to taxonomists for standard genome sequencing and annotation.</title>
        <authorList>
            <consortium name="The Broad Institute Genomics Platform"/>
            <consortium name="The Broad Institute Genome Sequencing Center for Infectious Disease"/>
            <person name="Wu L."/>
            <person name="Ma J."/>
        </authorList>
    </citation>
    <scope>NUCLEOTIDE SEQUENCE [LARGE SCALE GENOMIC DNA]</scope>
    <source>
        <strain evidence="3">JCM 15313</strain>
    </source>
</reference>
<proteinExistence type="predicted"/>
<dbReference type="EMBL" id="BAAAPC010000017">
    <property type="protein sequence ID" value="GAA2006865.1"/>
    <property type="molecule type" value="Genomic_DNA"/>
</dbReference>
<protein>
    <recommendedName>
        <fullName evidence="4">DUF4190 domain-containing protein</fullName>
    </recommendedName>
</protein>
<evidence type="ECO:0000313" key="3">
    <source>
        <dbReference type="Proteomes" id="UP001501585"/>
    </source>
</evidence>
<evidence type="ECO:0008006" key="4">
    <source>
        <dbReference type="Google" id="ProtNLM"/>
    </source>
</evidence>
<dbReference type="Proteomes" id="UP001501585">
    <property type="component" value="Unassembled WGS sequence"/>
</dbReference>
<keyword evidence="1" id="KW-0472">Membrane</keyword>
<feature type="transmembrane region" description="Helical" evidence="1">
    <location>
        <begin position="20"/>
        <end position="53"/>
    </location>
</feature>
<accession>A0ABP5EUG8</accession>
<name>A0ABP5EUG8_9ACTN</name>
<organism evidence="2 3">
    <name type="scientific">Nocardiopsis rhodophaea</name>
    <dbReference type="NCBI Taxonomy" id="280238"/>
    <lineage>
        <taxon>Bacteria</taxon>
        <taxon>Bacillati</taxon>
        <taxon>Actinomycetota</taxon>
        <taxon>Actinomycetes</taxon>
        <taxon>Streptosporangiales</taxon>
        <taxon>Nocardiopsidaceae</taxon>
        <taxon>Nocardiopsis</taxon>
    </lineage>
</organism>
<sequence>MPPPPGYGPGGMPMGEPPASIGSAIGALVANIVGIFLCTPFALIGIILAIIGLATANSSPGTSRGCTSAGWIMFGVGTVIWVGMLLWSVSLS</sequence>
<keyword evidence="1" id="KW-1133">Transmembrane helix</keyword>
<evidence type="ECO:0000256" key="1">
    <source>
        <dbReference type="SAM" id="Phobius"/>
    </source>
</evidence>
<feature type="transmembrane region" description="Helical" evidence="1">
    <location>
        <begin position="65"/>
        <end position="87"/>
    </location>
</feature>
<gene>
    <name evidence="2" type="ORF">GCM10009799_37970</name>
</gene>